<dbReference type="PROSITE" id="PS50893">
    <property type="entry name" value="ABC_TRANSPORTER_2"/>
    <property type="match status" value="1"/>
</dbReference>
<name>A0A841KAQ1_9HYPH</name>
<dbReference type="GO" id="GO:0015807">
    <property type="term" value="P:L-amino acid transport"/>
    <property type="evidence" value="ECO:0007669"/>
    <property type="project" value="TreeGrafter"/>
</dbReference>
<dbReference type="Gene3D" id="3.40.50.300">
    <property type="entry name" value="P-loop containing nucleotide triphosphate hydrolases"/>
    <property type="match status" value="1"/>
</dbReference>
<comment type="caution">
    <text evidence="7">The sequence shown here is derived from an EMBL/GenBank/DDBJ whole genome shotgun (WGS) entry which is preliminary data.</text>
</comment>
<dbReference type="InterPro" id="IPR017871">
    <property type="entry name" value="ABC_transporter-like_CS"/>
</dbReference>
<dbReference type="GO" id="GO:0005524">
    <property type="term" value="F:ATP binding"/>
    <property type="evidence" value="ECO:0007669"/>
    <property type="project" value="UniProtKB-KW"/>
</dbReference>
<dbReference type="GO" id="GO:0016887">
    <property type="term" value="F:ATP hydrolysis activity"/>
    <property type="evidence" value="ECO:0007669"/>
    <property type="project" value="InterPro"/>
</dbReference>
<dbReference type="Proteomes" id="UP000588017">
    <property type="component" value="Unassembled WGS sequence"/>
</dbReference>
<evidence type="ECO:0000259" key="6">
    <source>
        <dbReference type="PROSITE" id="PS50893"/>
    </source>
</evidence>
<evidence type="ECO:0000313" key="7">
    <source>
        <dbReference type="EMBL" id="MBB6167954.1"/>
    </source>
</evidence>
<dbReference type="PANTHER" id="PTHR43820">
    <property type="entry name" value="HIGH-AFFINITY BRANCHED-CHAIN AMINO ACID TRANSPORT ATP-BINDING PROTEIN LIVF"/>
    <property type="match status" value="1"/>
</dbReference>
<dbReference type="GO" id="GO:0015658">
    <property type="term" value="F:branched-chain amino acid transmembrane transporter activity"/>
    <property type="evidence" value="ECO:0007669"/>
    <property type="project" value="TreeGrafter"/>
</dbReference>
<dbReference type="InterPro" id="IPR052156">
    <property type="entry name" value="BCAA_Transport_ATP-bd_LivF"/>
</dbReference>
<dbReference type="CDD" id="cd03224">
    <property type="entry name" value="ABC_TM1139_LivF_branched"/>
    <property type="match status" value="1"/>
</dbReference>
<dbReference type="EMBL" id="JACHEH010000003">
    <property type="protein sequence ID" value="MBB6167954.1"/>
    <property type="molecule type" value="Genomic_DNA"/>
</dbReference>
<reference evidence="7 8" key="1">
    <citation type="submission" date="2020-08" db="EMBL/GenBank/DDBJ databases">
        <title>Genomic Encyclopedia of Type Strains, Phase IV (KMG-IV): sequencing the most valuable type-strain genomes for metagenomic binning, comparative biology and taxonomic classification.</title>
        <authorList>
            <person name="Goeker M."/>
        </authorList>
    </citation>
    <scope>NUCLEOTIDE SEQUENCE [LARGE SCALE GENOMIC DNA]</scope>
    <source>
        <strain evidence="7 8">DSM 101465</strain>
    </source>
</reference>
<proteinExistence type="inferred from homology"/>
<evidence type="ECO:0000256" key="5">
    <source>
        <dbReference type="ARBA" id="ARBA00022970"/>
    </source>
</evidence>
<evidence type="ECO:0000313" key="8">
    <source>
        <dbReference type="Proteomes" id="UP000588017"/>
    </source>
</evidence>
<keyword evidence="2" id="KW-0813">Transport</keyword>
<keyword evidence="3" id="KW-0547">Nucleotide-binding</keyword>
<evidence type="ECO:0000256" key="1">
    <source>
        <dbReference type="ARBA" id="ARBA00005417"/>
    </source>
</evidence>
<dbReference type="AlphaFoldDB" id="A0A841KAQ1"/>
<feature type="domain" description="ABC transporter" evidence="6">
    <location>
        <begin position="4"/>
        <end position="231"/>
    </location>
</feature>
<dbReference type="PANTHER" id="PTHR43820:SF4">
    <property type="entry name" value="HIGH-AFFINITY BRANCHED-CHAIN AMINO ACID TRANSPORT ATP-BINDING PROTEIN LIVF"/>
    <property type="match status" value="1"/>
</dbReference>
<keyword evidence="8" id="KW-1185">Reference proteome</keyword>
<dbReference type="SMART" id="SM00382">
    <property type="entry name" value="AAA"/>
    <property type="match status" value="1"/>
</dbReference>
<sequence>MALLEVRDLHVSMGVQEILHGIDIDLGEGEIVAMLGANGVGKTTLMRALSGIYRVKRGTITLAGEDITNAPSHTIVARGLCQAPEGRQIFATMSVRENLVLGGGPHGLARLDEVLQLFPILGERMGQAAGSLSGGEQQMLCIARALMRNPRVLLLDEPSLGLAPKLVKLIFDLVAQIREQGVSILIVEQNARGALRVADRAAVMESGRVVLSGPAAELASDPRIVEAYLGGHVAGGRRG</sequence>
<dbReference type="PROSITE" id="PS00211">
    <property type="entry name" value="ABC_TRANSPORTER_1"/>
    <property type="match status" value="1"/>
</dbReference>
<dbReference type="InterPro" id="IPR027417">
    <property type="entry name" value="P-loop_NTPase"/>
</dbReference>
<dbReference type="InterPro" id="IPR003439">
    <property type="entry name" value="ABC_transporter-like_ATP-bd"/>
</dbReference>
<dbReference type="RefSeq" id="WP_183333951.1">
    <property type="nucleotide sequence ID" value="NZ_BMHX01000003.1"/>
</dbReference>
<gene>
    <name evidence="7" type="ORF">HNQ73_001577</name>
</gene>
<dbReference type="InterPro" id="IPR003593">
    <property type="entry name" value="AAA+_ATPase"/>
</dbReference>
<dbReference type="Pfam" id="PF00005">
    <property type="entry name" value="ABC_tran"/>
    <property type="match status" value="1"/>
</dbReference>
<organism evidence="7 8">
    <name type="scientific">Chelatococcus composti</name>
    <dbReference type="NCBI Taxonomy" id="1743235"/>
    <lineage>
        <taxon>Bacteria</taxon>
        <taxon>Pseudomonadati</taxon>
        <taxon>Pseudomonadota</taxon>
        <taxon>Alphaproteobacteria</taxon>
        <taxon>Hyphomicrobiales</taxon>
        <taxon>Chelatococcaceae</taxon>
        <taxon>Chelatococcus</taxon>
    </lineage>
</organism>
<keyword evidence="5" id="KW-0029">Amino-acid transport</keyword>
<dbReference type="SUPFAM" id="SSF52540">
    <property type="entry name" value="P-loop containing nucleoside triphosphate hydrolases"/>
    <property type="match status" value="1"/>
</dbReference>
<evidence type="ECO:0000256" key="2">
    <source>
        <dbReference type="ARBA" id="ARBA00022448"/>
    </source>
</evidence>
<evidence type="ECO:0000256" key="3">
    <source>
        <dbReference type="ARBA" id="ARBA00022741"/>
    </source>
</evidence>
<accession>A0A841KAQ1</accession>
<protein>
    <submittedName>
        <fullName evidence="7">Branched-chain amino acid transport system ATP-binding protein</fullName>
    </submittedName>
</protein>
<comment type="similarity">
    <text evidence="1">Belongs to the ABC transporter superfamily.</text>
</comment>
<keyword evidence="4 7" id="KW-0067">ATP-binding</keyword>
<evidence type="ECO:0000256" key="4">
    <source>
        <dbReference type="ARBA" id="ARBA00022840"/>
    </source>
</evidence>